<comment type="caution">
    <text evidence="1">The sequence shown here is derived from an EMBL/GenBank/DDBJ whole genome shotgun (WGS) entry which is preliminary data.</text>
</comment>
<gene>
    <name evidence="1" type="ORF">ACFP3V_25715</name>
</gene>
<dbReference type="RefSeq" id="WP_380588051.1">
    <property type="nucleotide sequence ID" value="NZ_JBHSQJ010000122.1"/>
</dbReference>
<organism evidence="1 2">
    <name type="scientific">Streptacidiphilus monticola</name>
    <dbReference type="NCBI Taxonomy" id="2161674"/>
    <lineage>
        <taxon>Bacteria</taxon>
        <taxon>Bacillati</taxon>
        <taxon>Actinomycetota</taxon>
        <taxon>Actinomycetes</taxon>
        <taxon>Kitasatosporales</taxon>
        <taxon>Streptomycetaceae</taxon>
        <taxon>Streptacidiphilus</taxon>
    </lineage>
</organism>
<dbReference type="InterPro" id="IPR021734">
    <property type="entry name" value="DUF3303"/>
</dbReference>
<sequence length="98" mass="11113">MLHIMTLSWQPGLTREQRDGALARRAQWQYPEGLQVLGEYWTAAEQPAVVVVFEAAEFVPIMELTLTWGDVFQIATYPAVSAEEGLRIGPEALQRRRV</sequence>
<reference evidence="2" key="1">
    <citation type="journal article" date="2019" name="Int. J. Syst. Evol. Microbiol.">
        <title>The Global Catalogue of Microorganisms (GCM) 10K type strain sequencing project: providing services to taxonomists for standard genome sequencing and annotation.</title>
        <authorList>
            <consortium name="The Broad Institute Genomics Platform"/>
            <consortium name="The Broad Institute Genome Sequencing Center for Infectious Disease"/>
            <person name="Wu L."/>
            <person name="Ma J."/>
        </authorList>
    </citation>
    <scope>NUCLEOTIDE SEQUENCE [LARGE SCALE GENOMIC DNA]</scope>
    <source>
        <strain evidence="2">JCM 4816</strain>
    </source>
</reference>
<evidence type="ECO:0000313" key="2">
    <source>
        <dbReference type="Proteomes" id="UP001596174"/>
    </source>
</evidence>
<keyword evidence="2" id="KW-1185">Reference proteome</keyword>
<dbReference type="Pfam" id="PF11746">
    <property type="entry name" value="DUF3303"/>
    <property type="match status" value="1"/>
</dbReference>
<evidence type="ECO:0000313" key="1">
    <source>
        <dbReference type="EMBL" id="MFC5910601.1"/>
    </source>
</evidence>
<protein>
    <submittedName>
        <fullName evidence="1">DUF3303 domain-containing protein</fullName>
    </submittedName>
</protein>
<name>A0ABW1G9U6_9ACTN</name>
<dbReference type="EMBL" id="JBHSQJ010000122">
    <property type="protein sequence ID" value="MFC5910601.1"/>
    <property type="molecule type" value="Genomic_DNA"/>
</dbReference>
<dbReference type="Proteomes" id="UP001596174">
    <property type="component" value="Unassembled WGS sequence"/>
</dbReference>
<proteinExistence type="predicted"/>
<accession>A0ABW1G9U6</accession>